<feature type="compositionally biased region" description="Basic and acidic residues" evidence="1">
    <location>
        <begin position="155"/>
        <end position="171"/>
    </location>
</feature>
<evidence type="ECO:0000256" key="1">
    <source>
        <dbReference type="SAM" id="MobiDB-lite"/>
    </source>
</evidence>
<organism evidence="2 3">
    <name type="scientific">Wuchereria bancrofti</name>
    <dbReference type="NCBI Taxonomy" id="6293"/>
    <lineage>
        <taxon>Eukaryota</taxon>
        <taxon>Metazoa</taxon>
        <taxon>Ecdysozoa</taxon>
        <taxon>Nematoda</taxon>
        <taxon>Chromadorea</taxon>
        <taxon>Rhabditida</taxon>
        <taxon>Spirurina</taxon>
        <taxon>Spiruromorpha</taxon>
        <taxon>Filarioidea</taxon>
        <taxon>Onchocercidae</taxon>
        <taxon>Wuchereria</taxon>
    </lineage>
</organism>
<dbReference type="OrthoDB" id="5842160at2759"/>
<evidence type="ECO:0000313" key="3">
    <source>
        <dbReference type="Proteomes" id="UP000270924"/>
    </source>
</evidence>
<accession>A0A3P7ELB7</accession>
<dbReference type="EMBL" id="UYWW01012321">
    <property type="protein sequence ID" value="VDM20506.1"/>
    <property type="molecule type" value="Genomic_DNA"/>
</dbReference>
<proteinExistence type="predicted"/>
<dbReference type="Proteomes" id="UP000270924">
    <property type="component" value="Unassembled WGS sequence"/>
</dbReference>
<name>A0A3P7ELB7_WUCBA</name>
<feature type="region of interest" description="Disordered" evidence="1">
    <location>
        <begin position="146"/>
        <end position="216"/>
    </location>
</feature>
<reference evidence="2 3" key="1">
    <citation type="submission" date="2018-11" db="EMBL/GenBank/DDBJ databases">
        <authorList>
            <consortium name="Pathogen Informatics"/>
        </authorList>
    </citation>
    <scope>NUCLEOTIDE SEQUENCE [LARGE SCALE GENOMIC DNA]</scope>
</reference>
<keyword evidence="3" id="KW-1185">Reference proteome</keyword>
<sequence length="216" mass="25098">MSFEIQINMPRDSFHCCVINDGAGRWFVYFDKPRSIMTVTDSMTSTYEKTMTTKDQIEFAGNVSESLLEQSWQEMILRRTLKVSEVTDDKLILVHVVNRIELNRVINANMQLRTVDLLERAVNAYLSLLECQIRNRTDVEQMAARKTIRNQSGQRKSERQLRSRIGDEPMAARKTMRSQSDQRKASTFKSEKHENGSTPESSKRRRTRPTGLNFDD</sequence>
<dbReference type="InParanoid" id="A0A3P7ELB7"/>
<dbReference type="AlphaFoldDB" id="A0A3P7ELB7"/>
<protein>
    <submittedName>
        <fullName evidence="2">Uncharacterized protein</fullName>
    </submittedName>
</protein>
<gene>
    <name evidence="2" type="ORF">WBA_LOCUS11323</name>
</gene>
<feature type="compositionally biased region" description="Basic and acidic residues" evidence="1">
    <location>
        <begin position="180"/>
        <end position="195"/>
    </location>
</feature>
<evidence type="ECO:0000313" key="2">
    <source>
        <dbReference type="EMBL" id="VDM20506.1"/>
    </source>
</evidence>